<protein>
    <submittedName>
        <fullName evidence="1">Uncharacterized protein</fullName>
    </submittedName>
</protein>
<reference evidence="1 2" key="1">
    <citation type="journal article" date="2022" name="DNA Res.">
        <title>Chromosomal-level genome assembly of the orchid tree Bauhinia variegata (Leguminosae; Cercidoideae) supports the allotetraploid origin hypothesis of Bauhinia.</title>
        <authorList>
            <person name="Zhong Y."/>
            <person name="Chen Y."/>
            <person name="Zheng D."/>
            <person name="Pang J."/>
            <person name="Liu Y."/>
            <person name="Luo S."/>
            <person name="Meng S."/>
            <person name="Qian L."/>
            <person name="Wei D."/>
            <person name="Dai S."/>
            <person name="Zhou R."/>
        </authorList>
    </citation>
    <scope>NUCLEOTIDE SEQUENCE [LARGE SCALE GENOMIC DNA]</scope>
    <source>
        <strain evidence="1">BV-YZ2020</strain>
    </source>
</reference>
<evidence type="ECO:0000313" key="1">
    <source>
        <dbReference type="EMBL" id="KAI4356318.1"/>
    </source>
</evidence>
<organism evidence="1 2">
    <name type="scientific">Bauhinia variegata</name>
    <name type="common">Purple orchid tree</name>
    <name type="synonym">Phanera variegata</name>
    <dbReference type="NCBI Taxonomy" id="167791"/>
    <lineage>
        <taxon>Eukaryota</taxon>
        <taxon>Viridiplantae</taxon>
        <taxon>Streptophyta</taxon>
        <taxon>Embryophyta</taxon>
        <taxon>Tracheophyta</taxon>
        <taxon>Spermatophyta</taxon>
        <taxon>Magnoliopsida</taxon>
        <taxon>eudicotyledons</taxon>
        <taxon>Gunneridae</taxon>
        <taxon>Pentapetalae</taxon>
        <taxon>rosids</taxon>
        <taxon>fabids</taxon>
        <taxon>Fabales</taxon>
        <taxon>Fabaceae</taxon>
        <taxon>Cercidoideae</taxon>
        <taxon>Cercideae</taxon>
        <taxon>Bauhiniinae</taxon>
        <taxon>Bauhinia</taxon>
    </lineage>
</organism>
<keyword evidence="2" id="KW-1185">Reference proteome</keyword>
<name>A0ACB9Q669_BAUVA</name>
<proteinExistence type="predicted"/>
<dbReference type="EMBL" id="CM039426">
    <property type="protein sequence ID" value="KAI4356318.1"/>
    <property type="molecule type" value="Genomic_DNA"/>
</dbReference>
<gene>
    <name evidence="1" type="ORF">L6164_000350</name>
</gene>
<dbReference type="Proteomes" id="UP000828941">
    <property type="component" value="Chromosome 1"/>
</dbReference>
<accession>A0ACB9Q669</accession>
<sequence>MASTPFSLLILLISCWVLLISPAHSQNCASQKFSGNRTFPNCTDLTTLSAVLHFNYNASNSSLSVAYTAAPSKTGGWVAWAINPNGSGMIGAQALIAFKLNNNVTVKTYNLVSYGSIKQEKLSFDVWDLSAGEANGKITIFATVKLPDKAENVSQVWQVGPSVTNGQPDKHDFGTANLASKGVLTLVGASANTTSGSGNTTGSTSGSGNTTGNTSGSGNTTGNNNSGASSVIGGRIGVGLYTGLLLLLSGLF</sequence>
<comment type="caution">
    <text evidence="1">The sequence shown here is derived from an EMBL/GenBank/DDBJ whole genome shotgun (WGS) entry which is preliminary data.</text>
</comment>
<evidence type="ECO:0000313" key="2">
    <source>
        <dbReference type="Proteomes" id="UP000828941"/>
    </source>
</evidence>